<dbReference type="RefSeq" id="WP_123212906.1">
    <property type="nucleotide sequence ID" value="NZ_RJVO01000009.1"/>
</dbReference>
<dbReference type="Pfam" id="PF00043">
    <property type="entry name" value="GST_C"/>
    <property type="match status" value="1"/>
</dbReference>
<reference evidence="4 5" key="1">
    <citation type="submission" date="2018-10" db="EMBL/GenBank/DDBJ databases">
        <authorList>
            <person name="Chen W.-M."/>
        </authorList>
    </citation>
    <scope>NUCLEOTIDE SEQUENCE [LARGE SCALE GENOMIC DNA]</scope>
    <source>
        <strain evidence="4 5">THS-13</strain>
    </source>
</reference>
<comment type="caution">
    <text evidence="4">The sequence shown here is derived from an EMBL/GenBank/DDBJ whole genome shotgun (WGS) entry which is preliminary data.</text>
</comment>
<dbReference type="Proteomes" id="UP000282106">
    <property type="component" value="Unassembled WGS sequence"/>
</dbReference>
<dbReference type="SFLD" id="SFLDG00358">
    <property type="entry name" value="Main_(cytGST)"/>
    <property type="match status" value="1"/>
</dbReference>
<comment type="similarity">
    <text evidence="1">Belongs to the GST superfamily.</text>
</comment>
<feature type="domain" description="GST C-terminal" evidence="3">
    <location>
        <begin position="103"/>
        <end position="229"/>
    </location>
</feature>
<feature type="domain" description="GST N-terminal" evidence="2">
    <location>
        <begin position="16"/>
        <end position="100"/>
    </location>
</feature>
<dbReference type="SFLD" id="SFLDG01150">
    <property type="entry name" value="Main.1:_Beta-like"/>
    <property type="match status" value="1"/>
</dbReference>
<dbReference type="Gene3D" id="3.40.30.10">
    <property type="entry name" value="Glutaredoxin"/>
    <property type="match status" value="1"/>
</dbReference>
<dbReference type="Gene3D" id="1.20.1050.10">
    <property type="match status" value="1"/>
</dbReference>
<dbReference type="InParanoid" id="A0A3N0V1V3"/>
<name>A0A3N0V1V3_9GAMM</name>
<dbReference type="InterPro" id="IPR010987">
    <property type="entry name" value="Glutathione-S-Trfase_C-like"/>
</dbReference>
<dbReference type="PANTHER" id="PTHR44051">
    <property type="entry name" value="GLUTATHIONE S-TRANSFERASE-RELATED"/>
    <property type="match status" value="1"/>
</dbReference>
<dbReference type="CDD" id="cd03048">
    <property type="entry name" value="GST_N_Ure2p_like"/>
    <property type="match status" value="1"/>
</dbReference>
<dbReference type="InterPro" id="IPR004046">
    <property type="entry name" value="GST_C"/>
</dbReference>
<dbReference type="InterPro" id="IPR004045">
    <property type="entry name" value="Glutathione_S-Trfase_N"/>
</dbReference>
<dbReference type="InterPro" id="IPR036282">
    <property type="entry name" value="Glutathione-S-Trfase_C_sf"/>
</dbReference>
<dbReference type="InterPro" id="IPR036249">
    <property type="entry name" value="Thioredoxin-like_sf"/>
</dbReference>
<dbReference type="GO" id="GO:0016740">
    <property type="term" value="F:transferase activity"/>
    <property type="evidence" value="ECO:0007669"/>
    <property type="project" value="UniProtKB-KW"/>
</dbReference>
<dbReference type="SFLD" id="SFLDG01151">
    <property type="entry name" value="Main.2:_Nu-like"/>
    <property type="match status" value="1"/>
</dbReference>
<accession>A0A3N0V1V3</accession>
<protein>
    <submittedName>
        <fullName evidence="4">Glutathione S-transferase</fullName>
    </submittedName>
</protein>
<dbReference type="AlphaFoldDB" id="A0A3N0V1V3"/>
<evidence type="ECO:0000256" key="1">
    <source>
        <dbReference type="RuleBase" id="RU003494"/>
    </source>
</evidence>
<organism evidence="4 5">
    <name type="scientific">Stagnimonas aquatica</name>
    <dbReference type="NCBI Taxonomy" id="2689987"/>
    <lineage>
        <taxon>Bacteria</taxon>
        <taxon>Pseudomonadati</taxon>
        <taxon>Pseudomonadota</taxon>
        <taxon>Gammaproteobacteria</taxon>
        <taxon>Nevskiales</taxon>
        <taxon>Nevskiaceae</taxon>
        <taxon>Stagnimonas</taxon>
    </lineage>
</organism>
<evidence type="ECO:0000313" key="5">
    <source>
        <dbReference type="Proteomes" id="UP000282106"/>
    </source>
</evidence>
<dbReference type="InterPro" id="IPR040079">
    <property type="entry name" value="Glutathione_S-Trfase"/>
</dbReference>
<evidence type="ECO:0000259" key="2">
    <source>
        <dbReference type="PROSITE" id="PS50404"/>
    </source>
</evidence>
<dbReference type="SUPFAM" id="SSF52833">
    <property type="entry name" value="Thioredoxin-like"/>
    <property type="match status" value="1"/>
</dbReference>
<dbReference type="Pfam" id="PF02798">
    <property type="entry name" value="GST_N"/>
    <property type="match status" value="1"/>
</dbReference>
<dbReference type="PANTHER" id="PTHR44051:SF22">
    <property type="entry name" value="DISULFIDE-BOND OXIDOREDUCTASE YGHU"/>
    <property type="match status" value="1"/>
</dbReference>
<evidence type="ECO:0000313" key="4">
    <source>
        <dbReference type="EMBL" id="ROH86511.1"/>
    </source>
</evidence>
<gene>
    <name evidence="4" type="ORF">ED208_15880</name>
</gene>
<keyword evidence="4" id="KW-0808">Transferase</keyword>
<dbReference type="EMBL" id="RJVO01000009">
    <property type="protein sequence ID" value="ROH86511.1"/>
    <property type="molecule type" value="Genomic_DNA"/>
</dbReference>
<evidence type="ECO:0000259" key="3">
    <source>
        <dbReference type="PROSITE" id="PS50405"/>
    </source>
</evidence>
<dbReference type="PROSITE" id="PS50404">
    <property type="entry name" value="GST_NTER"/>
    <property type="match status" value="1"/>
</dbReference>
<dbReference type="SUPFAM" id="SSF47616">
    <property type="entry name" value="GST C-terminal domain-like"/>
    <property type="match status" value="1"/>
</dbReference>
<proteinExistence type="inferred from homology"/>
<dbReference type="PROSITE" id="PS50405">
    <property type="entry name" value="GST_CTER"/>
    <property type="match status" value="1"/>
</dbReference>
<dbReference type="SFLD" id="SFLDS00019">
    <property type="entry name" value="Glutathione_Transferase_(cytos"/>
    <property type="match status" value="1"/>
</dbReference>
<sequence length="245" mass="27277">MTATTAGASQDTPRTPPDIELFTAPTPNGWKISVALEELGLPYSVRPVNILANEQKKPEFLALNPNGRIPVIVDHGNDDLVVFESGAILIYLAEKTGRLLPGEPRARMAALQWLMFQMGGVGPMMGQANVFFRYLPEKIPVAIERYHNECRRLFEVLDRRLGEAEWLAGNEYSIADIANWCWVRTYKWSGVSIDGLDHLRRWLDAIRARPAAEKGIAVPFKLPEPSKDAKAGEAFANAARGIVQR</sequence>
<keyword evidence="5" id="KW-1185">Reference proteome</keyword>
<dbReference type="FunCoup" id="A0A3N0V1V3">
    <property type="interactions" value="229"/>
</dbReference>